<dbReference type="Pfam" id="PF02518">
    <property type="entry name" value="HATPase_c"/>
    <property type="match status" value="1"/>
</dbReference>
<dbReference type="InterPro" id="IPR000014">
    <property type="entry name" value="PAS"/>
</dbReference>
<feature type="domain" description="PAC" evidence="12">
    <location>
        <begin position="345"/>
        <end position="398"/>
    </location>
</feature>
<feature type="domain" description="Histidine kinase" evidence="10">
    <location>
        <begin position="411"/>
        <end position="618"/>
    </location>
</feature>
<dbReference type="NCBIfam" id="TIGR00229">
    <property type="entry name" value="sensory_box"/>
    <property type="match status" value="1"/>
</dbReference>
<evidence type="ECO:0000256" key="5">
    <source>
        <dbReference type="ARBA" id="ARBA00022741"/>
    </source>
</evidence>
<dbReference type="InterPro" id="IPR004358">
    <property type="entry name" value="Sig_transdc_His_kin-like_C"/>
</dbReference>
<evidence type="ECO:0000256" key="2">
    <source>
        <dbReference type="ARBA" id="ARBA00012438"/>
    </source>
</evidence>
<evidence type="ECO:0000259" key="12">
    <source>
        <dbReference type="PROSITE" id="PS50113"/>
    </source>
</evidence>
<accession>A0A2A2MB46</accession>
<dbReference type="SMART" id="SM00091">
    <property type="entry name" value="PAS"/>
    <property type="match status" value="1"/>
</dbReference>
<keyword evidence="6 13" id="KW-0418">Kinase</keyword>
<keyword evidence="9" id="KW-1133">Transmembrane helix</keyword>
<evidence type="ECO:0000313" key="14">
    <source>
        <dbReference type="Proteomes" id="UP000218796"/>
    </source>
</evidence>
<gene>
    <name evidence="13" type="ORF">CJD50_14680</name>
</gene>
<dbReference type="PROSITE" id="PS50109">
    <property type="entry name" value="HIS_KIN"/>
    <property type="match status" value="1"/>
</dbReference>
<organism evidence="13 14">
    <name type="scientific">Hafnia paralvei</name>
    <dbReference type="NCBI Taxonomy" id="546367"/>
    <lineage>
        <taxon>Bacteria</taxon>
        <taxon>Pseudomonadati</taxon>
        <taxon>Pseudomonadota</taxon>
        <taxon>Gammaproteobacteria</taxon>
        <taxon>Enterobacterales</taxon>
        <taxon>Hafniaceae</taxon>
        <taxon>Hafnia</taxon>
    </lineage>
</organism>
<dbReference type="SUPFAM" id="SSF55874">
    <property type="entry name" value="ATPase domain of HSP90 chaperone/DNA topoisomerase II/histidine kinase"/>
    <property type="match status" value="1"/>
</dbReference>
<dbReference type="Proteomes" id="UP000218796">
    <property type="component" value="Unassembled WGS sequence"/>
</dbReference>
<dbReference type="OrthoDB" id="1931120at2"/>
<keyword evidence="3" id="KW-0597">Phosphoprotein</keyword>
<dbReference type="InterPro" id="IPR035965">
    <property type="entry name" value="PAS-like_dom_sf"/>
</dbReference>
<dbReference type="CDD" id="cd00130">
    <property type="entry name" value="PAS"/>
    <property type="match status" value="1"/>
</dbReference>
<dbReference type="InterPro" id="IPR005467">
    <property type="entry name" value="His_kinase_dom"/>
</dbReference>
<evidence type="ECO:0000256" key="4">
    <source>
        <dbReference type="ARBA" id="ARBA00022679"/>
    </source>
</evidence>
<dbReference type="GO" id="GO:0005524">
    <property type="term" value="F:ATP binding"/>
    <property type="evidence" value="ECO:0007669"/>
    <property type="project" value="UniProtKB-KW"/>
</dbReference>
<dbReference type="InterPro" id="IPR013767">
    <property type="entry name" value="PAS_fold"/>
</dbReference>
<dbReference type="SUPFAM" id="SSF55785">
    <property type="entry name" value="PYP-like sensor domain (PAS domain)"/>
    <property type="match status" value="1"/>
</dbReference>
<feature type="transmembrane region" description="Helical" evidence="9">
    <location>
        <begin position="32"/>
        <end position="51"/>
    </location>
</feature>
<dbReference type="Gene3D" id="1.10.287.130">
    <property type="match status" value="1"/>
</dbReference>
<evidence type="ECO:0000313" key="13">
    <source>
        <dbReference type="EMBL" id="PAV95680.1"/>
    </source>
</evidence>
<evidence type="ECO:0000256" key="6">
    <source>
        <dbReference type="ARBA" id="ARBA00022777"/>
    </source>
</evidence>
<dbReference type="Pfam" id="PF00512">
    <property type="entry name" value="HisKA"/>
    <property type="match status" value="1"/>
</dbReference>
<keyword evidence="8" id="KW-0902">Two-component regulatory system</keyword>
<sequence>MRLHINIIMNWLLRQYFTLGNRLFPATLRARMICLAVFMVFLPILVMSYFVEKNGRTALIEEKQNKLYSIAHLLDDALGDDLTLYATASRQERIAALNKVLADRTEKITRAFPNVGAGYYHRDVDAIITYAPQALYGSKVGVSIAQDHPGRTVMKSGKAEIKSGSQVRGDVLNAMIPIRRKGEVIGYIWANEFSNDIDKQAWAMDASIISVISIGLISSLFLILSFSRRLSRDVDLIKERLSKLPFDLNTKMPPLKGEMEGIADKINHLAYALKEAKTLNELIIESAADGMISVDVNGRIIMCNPAAVNITGYSLVELFDHDYAAIFEKDEYRSPLLDTLKHGVEHVGVEVSYPAKERVLQIKASSSQLRNSDDEIIGALVIFTDLTEQKEMQRHIAQAERLATLGELMAGVAHEVRNPLTAISGFIQYLKQGESDPQRIEYIDIIIHEVRSINKVIQQLLDFARPQSRLFQEVSINQIIKETLVLVQTNGVNSRIDFSISLDETLPALEVDASGLKQVFLNLLINAVQSIPAKGEISIETTRLTMEKIQITIKDTGGGMSDDVQKKIFMPFFTTKSQGTGLGLSIVQRIINDHSGDVIIESKIHQGTKVMIILPLKRNNGNLL</sequence>
<dbReference type="CDD" id="cd00082">
    <property type="entry name" value="HisKA"/>
    <property type="match status" value="1"/>
</dbReference>
<evidence type="ECO:0000259" key="11">
    <source>
        <dbReference type="PROSITE" id="PS50112"/>
    </source>
</evidence>
<dbReference type="PROSITE" id="PS50113">
    <property type="entry name" value="PAC"/>
    <property type="match status" value="1"/>
</dbReference>
<keyword evidence="4" id="KW-0808">Transferase</keyword>
<reference evidence="13 14" key="1">
    <citation type="submission" date="2017-08" db="EMBL/GenBank/DDBJ databases">
        <title>Draft Genome Sequence of Hafnia alvei CITHA-6 Isolated from Raw Bovine Milk.</title>
        <authorList>
            <person name="Culligan E.P."/>
            <person name="Mcsweeney A."/>
            <person name="O'Doherty C."/>
            <person name="Gleeson E."/>
            <person name="O'Riordan D."/>
            <person name="Sleator R.D."/>
        </authorList>
    </citation>
    <scope>NUCLEOTIDE SEQUENCE [LARGE SCALE GENOMIC DNA]</scope>
    <source>
        <strain evidence="13 14">CITHA-6</strain>
    </source>
</reference>
<dbReference type="AlphaFoldDB" id="A0A2A2MB46"/>
<keyword evidence="9" id="KW-0472">Membrane</keyword>
<evidence type="ECO:0000256" key="8">
    <source>
        <dbReference type="ARBA" id="ARBA00023012"/>
    </source>
</evidence>
<evidence type="ECO:0000259" key="10">
    <source>
        <dbReference type="PROSITE" id="PS50109"/>
    </source>
</evidence>
<feature type="domain" description="PAS" evidence="11">
    <location>
        <begin position="276"/>
        <end position="347"/>
    </location>
</feature>
<dbReference type="Gene3D" id="3.30.450.20">
    <property type="entry name" value="PAS domain"/>
    <property type="match status" value="1"/>
</dbReference>
<dbReference type="EMBL" id="NQMS01000006">
    <property type="protein sequence ID" value="PAV95680.1"/>
    <property type="molecule type" value="Genomic_DNA"/>
</dbReference>
<name>A0A2A2MB46_9GAMM</name>
<dbReference type="PANTHER" id="PTHR43065:SF10">
    <property type="entry name" value="PEROXIDE STRESS-ACTIVATED HISTIDINE KINASE MAK3"/>
    <property type="match status" value="1"/>
</dbReference>
<proteinExistence type="predicted"/>
<comment type="catalytic activity">
    <reaction evidence="1">
        <text>ATP + protein L-histidine = ADP + protein N-phospho-L-histidine.</text>
        <dbReference type="EC" id="2.7.13.3"/>
    </reaction>
</comment>
<dbReference type="EC" id="2.7.13.3" evidence="2"/>
<keyword evidence="5" id="KW-0547">Nucleotide-binding</keyword>
<dbReference type="SMART" id="SM00388">
    <property type="entry name" value="HisKA"/>
    <property type="match status" value="1"/>
</dbReference>
<dbReference type="SUPFAM" id="SSF47384">
    <property type="entry name" value="Homodimeric domain of signal transducing histidine kinase"/>
    <property type="match status" value="1"/>
</dbReference>
<dbReference type="InterPro" id="IPR036097">
    <property type="entry name" value="HisK_dim/P_sf"/>
</dbReference>
<protein>
    <recommendedName>
        <fullName evidence="2">histidine kinase</fullName>
        <ecNumber evidence="2">2.7.13.3</ecNumber>
    </recommendedName>
</protein>
<dbReference type="GO" id="GO:0000155">
    <property type="term" value="F:phosphorelay sensor kinase activity"/>
    <property type="evidence" value="ECO:0007669"/>
    <property type="project" value="InterPro"/>
</dbReference>
<dbReference type="SMART" id="SM00387">
    <property type="entry name" value="HATPase_c"/>
    <property type="match status" value="1"/>
</dbReference>
<dbReference type="InterPro" id="IPR036890">
    <property type="entry name" value="HATPase_C_sf"/>
</dbReference>
<evidence type="ECO:0000256" key="3">
    <source>
        <dbReference type="ARBA" id="ARBA00022553"/>
    </source>
</evidence>
<dbReference type="Pfam" id="PF00989">
    <property type="entry name" value="PAS"/>
    <property type="match status" value="1"/>
</dbReference>
<dbReference type="Gene3D" id="3.30.565.10">
    <property type="entry name" value="Histidine kinase-like ATPase, C-terminal domain"/>
    <property type="match status" value="1"/>
</dbReference>
<keyword evidence="9" id="KW-0812">Transmembrane</keyword>
<evidence type="ECO:0000256" key="1">
    <source>
        <dbReference type="ARBA" id="ARBA00000085"/>
    </source>
</evidence>
<evidence type="ECO:0000256" key="7">
    <source>
        <dbReference type="ARBA" id="ARBA00022840"/>
    </source>
</evidence>
<comment type="caution">
    <text evidence="13">The sequence shown here is derived from an EMBL/GenBank/DDBJ whole genome shotgun (WGS) entry which is preliminary data.</text>
</comment>
<dbReference type="NCBIfam" id="NF008468">
    <property type="entry name" value="PRK11360.1"/>
    <property type="match status" value="1"/>
</dbReference>
<keyword evidence="7" id="KW-0067">ATP-binding</keyword>
<dbReference type="PROSITE" id="PS50112">
    <property type="entry name" value="PAS"/>
    <property type="match status" value="1"/>
</dbReference>
<evidence type="ECO:0000256" key="9">
    <source>
        <dbReference type="SAM" id="Phobius"/>
    </source>
</evidence>
<dbReference type="PRINTS" id="PR00344">
    <property type="entry name" value="BCTRLSENSOR"/>
</dbReference>
<dbReference type="InterPro" id="IPR003594">
    <property type="entry name" value="HATPase_dom"/>
</dbReference>
<dbReference type="InterPro" id="IPR000700">
    <property type="entry name" value="PAS-assoc_C"/>
</dbReference>
<dbReference type="InterPro" id="IPR003661">
    <property type="entry name" value="HisK_dim/P_dom"/>
</dbReference>
<dbReference type="PANTHER" id="PTHR43065">
    <property type="entry name" value="SENSOR HISTIDINE KINASE"/>
    <property type="match status" value="1"/>
</dbReference>
<keyword evidence="14" id="KW-1185">Reference proteome</keyword>
<dbReference type="GO" id="GO:0006355">
    <property type="term" value="P:regulation of DNA-templated transcription"/>
    <property type="evidence" value="ECO:0007669"/>
    <property type="project" value="InterPro"/>
</dbReference>